<dbReference type="RefSeq" id="WP_099089117.1">
    <property type="nucleotide sequence ID" value="NZ_CP093217.1"/>
</dbReference>
<dbReference type="EMBL" id="MRZN01000001">
    <property type="protein sequence ID" value="PHK50886.1"/>
    <property type="molecule type" value="Genomic_DNA"/>
</dbReference>
<evidence type="ECO:0000313" key="2">
    <source>
        <dbReference type="EMBL" id="PHK50886.1"/>
    </source>
</evidence>
<evidence type="ECO:0000313" key="4">
    <source>
        <dbReference type="Proteomes" id="UP000223828"/>
    </source>
</evidence>
<dbReference type="OrthoDB" id="2989832at2"/>
<keyword evidence="5" id="KW-1185">Reference proteome</keyword>
<dbReference type="Proteomes" id="UP001056588">
    <property type="component" value="Chromosome"/>
</dbReference>
<reference evidence="2" key="3">
    <citation type="submission" date="2017-10" db="EMBL/GenBank/DDBJ databases">
        <authorList>
            <person name="Vrbovska V."/>
            <person name="Kovarovic V."/>
            <person name="Indrakova A."/>
        </authorList>
    </citation>
    <scope>NUCLEOTIDE SEQUENCE</scope>
    <source>
        <strain evidence="2">CCM 8730</strain>
    </source>
</reference>
<keyword evidence="1" id="KW-0812">Transmembrane</keyword>
<proteinExistence type="predicted"/>
<organism evidence="2 4">
    <name type="scientific">Staphylococcus edaphicus</name>
    <dbReference type="NCBI Taxonomy" id="1955013"/>
    <lineage>
        <taxon>Bacteria</taxon>
        <taxon>Bacillati</taxon>
        <taxon>Bacillota</taxon>
        <taxon>Bacilli</taxon>
        <taxon>Bacillales</taxon>
        <taxon>Staphylococcaceae</taxon>
        <taxon>Staphylococcus</taxon>
    </lineage>
</organism>
<reference evidence="3" key="4">
    <citation type="submission" date="2022-03" db="EMBL/GenBank/DDBJ databases">
        <title>Complete Genome Sequence of Staphylococcus edaphicus strain CCM 8731.</title>
        <authorList>
            <person name="Rimmer C.O."/>
            <person name="Thomas J.C."/>
        </authorList>
    </citation>
    <scope>NUCLEOTIDE SEQUENCE</scope>
    <source>
        <strain evidence="3">CCM 8731</strain>
    </source>
</reference>
<protein>
    <submittedName>
        <fullName evidence="3">PepSY domain-containing protein</fullName>
    </submittedName>
</protein>
<feature type="transmembrane region" description="Helical" evidence="1">
    <location>
        <begin position="6"/>
        <end position="25"/>
    </location>
</feature>
<evidence type="ECO:0000313" key="3">
    <source>
        <dbReference type="EMBL" id="UQW82576.1"/>
    </source>
</evidence>
<gene>
    <name evidence="2" type="ORF">BTJ66_00890</name>
    <name evidence="3" type="ORF">MNY58_05855</name>
</gene>
<dbReference type="EMBL" id="CP093217">
    <property type="protein sequence ID" value="UQW82576.1"/>
    <property type="molecule type" value="Genomic_DNA"/>
</dbReference>
<keyword evidence="1" id="KW-1133">Transmembrane helix</keyword>
<evidence type="ECO:0000256" key="1">
    <source>
        <dbReference type="SAM" id="Phobius"/>
    </source>
</evidence>
<keyword evidence="1" id="KW-0472">Membrane</keyword>
<sequence>MLNKKSWFIISFISLTTVVGLICIYKRREHLQYQDPEKITSEVKTYFMNVIGSYILKAPITYTKSDSNHIAFQGGITTRSNDTLAYYDFYVDAKTGDILDIIEC</sequence>
<evidence type="ECO:0000313" key="5">
    <source>
        <dbReference type="Proteomes" id="UP001056588"/>
    </source>
</evidence>
<accession>A0A2C6WT12</accession>
<dbReference type="Proteomes" id="UP000223828">
    <property type="component" value="Unassembled WGS sequence"/>
</dbReference>
<dbReference type="AlphaFoldDB" id="A0A2C6WT12"/>
<name>A0A2C6WT12_9STAP</name>
<reference evidence="2" key="1">
    <citation type="journal article" date="2017" name="Appl. Environ. Microbiol.">
        <title>Staphylococcus edaphicus sp. nov., isolated in Antarctica, harbours mecC gene and genomic islands with suspected role in adaptation to extreme environment.</title>
        <authorList>
            <person name="Pantucek R."/>
            <person name="Sedlacek I."/>
            <person name="Indrakova A."/>
            <person name="Vrbovska V."/>
            <person name="Maslanova I."/>
            <person name="Kovarovic V."/>
            <person name="Svec P."/>
            <person name="Kralova S."/>
            <person name="Kristofova L."/>
            <person name="Keklakova J."/>
            <person name="Petras P."/>
            <person name="Doskar J."/>
        </authorList>
    </citation>
    <scope>NUCLEOTIDE SEQUENCE</scope>
    <source>
        <strain evidence="2">CCM 8730</strain>
    </source>
</reference>
<reference evidence="4" key="2">
    <citation type="submission" date="2017-10" db="EMBL/GenBank/DDBJ databases">
        <title>Staphylococcus edaphicus sp. nov., isolated in Antarctica, harbouring mecC gene and genomic islands essential in adaptation to extreme environment.</title>
        <authorList>
            <person name="Pantucek R."/>
            <person name="Sedlacek I."/>
            <person name="Indrakova A."/>
            <person name="Vrbovska V."/>
            <person name="Maslanova I."/>
            <person name="Kovarovic V."/>
            <person name="Svec P."/>
            <person name="Kralova S."/>
            <person name="Kristofova L."/>
            <person name="Keklakova J."/>
            <person name="Petras P."/>
            <person name="Doskar J."/>
        </authorList>
    </citation>
    <scope>NUCLEOTIDE SEQUENCE [LARGE SCALE GENOMIC DNA]</scope>
    <source>
        <strain evidence="4">CCM 5085</strain>
    </source>
</reference>